<reference evidence="1" key="2">
    <citation type="submission" date="2017-10" db="EMBL/GenBank/DDBJ databases">
        <title>Ladona fulva Genome sequencing and assembly.</title>
        <authorList>
            <person name="Murali S."/>
            <person name="Richards S."/>
            <person name="Bandaranaike D."/>
            <person name="Bellair M."/>
            <person name="Blankenburg K."/>
            <person name="Chao H."/>
            <person name="Dinh H."/>
            <person name="Doddapaneni H."/>
            <person name="Dugan-Rocha S."/>
            <person name="Elkadiri S."/>
            <person name="Gnanaolivu R."/>
            <person name="Hernandez B."/>
            <person name="Skinner E."/>
            <person name="Javaid M."/>
            <person name="Lee S."/>
            <person name="Li M."/>
            <person name="Ming W."/>
            <person name="Munidasa M."/>
            <person name="Muniz J."/>
            <person name="Nguyen L."/>
            <person name="Hughes D."/>
            <person name="Osuji N."/>
            <person name="Pu L.-L."/>
            <person name="Puazo M."/>
            <person name="Qu C."/>
            <person name="Quiroz J."/>
            <person name="Raj R."/>
            <person name="Weissenberger G."/>
            <person name="Xin Y."/>
            <person name="Zou X."/>
            <person name="Han Y."/>
            <person name="Worley K."/>
            <person name="Muzny D."/>
            <person name="Gibbs R."/>
        </authorList>
    </citation>
    <scope>NUCLEOTIDE SEQUENCE</scope>
    <source>
        <strain evidence="1">Sampled in the wild</strain>
    </source>
</reference>
<name>A0A8K0JY62_LADFU</name>
<keyword evidence="2" id="KW-1185">Reference proteome</keyword>
<proteinExistence type="predicted"/>
<evidence type="ECO:0000313" key="2">
    <source>
        <dbReference type="Proteomes" id="UP000792457"/>
    </source>
</evidence>
<comment type="caution">
    <text evidence="1">The sequence shown here is derived from an EMBL/GenBank/DDBJ whole genome shotgun (WGS) entry which is preliminary data.</text>
</comment>
<evidence type="ECO:0008006" key="3">
    <source>
        <dbReference type="Google" id="ProtNLM"/>
    </source>
</evidence>
<dbReference type="Proteomes" id="UP000792457">
    <property type="component" value="Unassembled WGS sequence"/>
</dbReference>
<feature type="non-terminal residue" evidence="1">
    <location>
        <position position="1"/>
    </location>
</feature>
<protein>
    <recommendedName>
        <fullName evidence="3">RAP domain-containing protein</fullName>
    </recommendedName>
</protein>
<reference evidence="1" key="1">
    <citation type="submission" date="2013-04" db="EMBL/GenBank/DDBJ databases">
        <authorList>
            <person name="Qu J."/>
            <person name="Murali S.C."/>
            <person name="Bandaranaike D."/>
            <person name="Bellair M."/>
            <person name="Blankenburg K."/>
            <person name="Chao H."/>
            <person name="Dinh H."/>
            <person name="Doddapaneni H."/>
            <person name="Downs B."/>
            <person name="Dugan-Rocha S."/>
            <person name="Elkadiri S."/>
            <person name="Gnanaolivu R.D."/>
            <person name="Hernandez B."/>
            <person name="Javaid M."/>
            <person name="Jayaseelan J.C."/>
            <person name="Lee S."/>
            <person name="Li M."/>
            <person name="Ming W."/>
            <person name="Munidasa M."/>
            <person name="Muniz J."/>
            <person name="Nguyen L."/>
            <person name="Ongeri F."/>
            <person name="Osuji N."/>
            <person name="Pu L.-L."/>
            <person name="Puazo M."/>
            <person name="Qu C."/>
            <person name="Quiroz J."/>
            <person name="Raj R."/>
            <person name="Weissenberger G."/>
            <person name="Xin Y."/>
            <person name="Zou X."/>
            <person name="Han Y."/>
            <person name="Richards S."/>
            <person name="Worley K."/>
            <person name="Muzny D."/>
            <person name="Gibbs R."/>
        </authorList>
    </citation>
    <scope>NUCLEOTIDE SEQUENCE</scope>
    <source>
        <strain evidence="1">Sampled in the wild</strain>
    </source>
</reference>
<dbReference type="AlphaFoldDB" id="A0A8K0JY62"/>
<accession>A0A8K0JY62</accession>
<dbReference type="OrthoDB" id="10064757at2759"/>
<sequence length="668" mass="76825">MTLISRSIFLSRVKSCVTWACKSLGRTENYVDKYNTNLLQRNVKVIVFWSSAKRFHTCRSECAKLFVEVENASAHAWMEKSPVYSPTICKPIDFNHEIIYGNLEEITLQDWTGRSSSEILAAFKDASIISKNSCMQVNDPGIQNLINAFISNCNNLEDSEILTALQCLSLWPQCKSPKERPYFSMWTALDKECVKRSKEWSVSMCLLVADHWQILNLVRWSEYIRVFFKKVGRKLDKLKHHEFVQLMFYINLSRKLPVSASKFELTYAFENICETLSLEELSIAAMGFFKTQTKLRNTHVGDVLLSRLESSLRMGEPPVPDSITLAALLKTLRYIISPSSCFALKKMLDASLPHINSISLLGCLHVALIGSNIQVFHEASTNKVCQRFATEIENARLKDIERLALVLTLFNHDPNTRPCIYNTMVTDVRRRITEAEKKGEMWFEMERHGECLLRFLSYLSMRDIFPMDIIERAMDPSFLSHVYGESWRKIGREVLVLDQNIEIRSQHQPNNRLSPKLKENLVKKFSFTEMDEYKKGTAAFRFHSDILQTLEGFPGAQGKVKTWNLLPHFEQPDIVFCTDEGNNFLDVDLPKCGSSVFKSPSDQGIWHVVVLCGVNNTIKFSNKPNGPIVNKVRQLETLGYKTALVTSHEWFALKPEEKHNYLRKKLLI</sequence>
<organism evidence="1 2">
    <name type="scientific">Ladona fulva</name>
    <name type="common">Scarce chaser dragonfly</name>
    <name type="synonym">Libellula fulva</name>
    <dbReference type="NCBI Taxonomy" id="123851"/>
    <lineage>
        <taxon>Eukaryota</taxon>
        <taxon>Metazoa</taxon>
        <taxon>Ecdysozoa</taxon>
        <taxon>Arthropoda</taxon>
        <taxon>Hexapoda</taxon>
        <taxon>Insecta</taxon>
        <taxon>Pterygota</taxon>
        <taxon>Palaeoptera</taxon>
        <taxon>Odonata</taxon>
        <taxon>Epiprocta</taxon>
        <taxon>Anisoptera</taxon>
        <taxon>Libelluloidea</taxon>
        <taxon>Libellulidae</taxon>
        <taxon>Ladona</taxon>
    </lineage>
</organism>
<evidence type="ECO:0000313" key="1">
    <source>
        <dbReference type="EMBL" id="KAG8224792.1"/>
    </source>
</evidence>
<dbReference type="EMBL" id="KZ308212">
    <property type="protein sequence ID" value="KAG8224792.1"/>
    <property type="molecule type" value="Genomic_DNA"/>
</dbReference>
<gene>
    <name evidence="1" type="ORF">J437_LFUL002237</name>
</gene>